<dbReference type="EMBL" id="QXFT01000692">
    <property type="protein sequence ID" value="KAE9337768.1"/>
    <property type="molecule type" value="Genomic_DNA"/>
</dbReference>
<dbReference type="Proteomes" id="UP000429607">
    <property type="component" value="Unassembled WGS sequence"/>
</dbReference>
<keyword evidence="6" id="KW-1185">Reference proteome</keyword>
<gene>
    <name evidence="3" type="ORF">PR001_g9339</name>
    <name evidence="4" type="ORF">PR003_g11845</name>
</gene>
<dbReference type="AlphaFoldDB" id="A0A6A3MW42"/>
<sequence>MEAQSKWQVQSDDYGNLYFYNTITGESVWQLPEEEEEVEVVDVAKTKNQNDDKVVELNRPREQYSIYAIAVGVADTLVKIVEMIEDKAENLKKSKIRRKFVSPAAEQRFLKNAAKEEKKKKHLRDRVVTAYVNVLVPTIETGGDGGEKRREVGSLFKAEESRRWQQERELEREAKRRATRRARRQHQAKVEALHRHQQMLISFRSDLMKYLLGKILCSTELQRQRILLLTTPQMLAEMLERKREMQMKVEPEIAEKMAEEEGLAKQKYERNLRKVFTTIDEAGAGKLHLLQILFGVFSKE</sequence>
<evidence type="ECO:0000256" key="1">
    <source>
        <dbReference type="SAM" id="MobiDB-lite"/>
    </source>
</evidence>
<evidence type="ECO:0000259" key="2">
    <source>
        <dbReference type="PROSITE" id="PS50020"/>
    </source>
</evidence>
<feature type="region of interest" description="Disordered" evidence="1">
    <location>
        <begin position="166"/>
        <end position="190"/>
    </location>
</feature>
<feature type="domain" description="WW" evidence="2">
    <location>
        <begin position="1"/>
        <end position="34"/>
    </location>
</feature>
<dbReference type="Gene3D" id="2.20.70.10">
    <property type="match status" value="1"/>
</dbReference>
<accession>A0A6A3MW42</accession>
<dbReference type="Proteomes" id="UP000434957">
    <property type="component" value="Unassembled WGS sequence"/>
</dbReference>
<feature type="compositionally biased region" description="Basic residues" evidence="1">
    <location>
        <begin position="177"/>
        <end position="187"/>
    </location>
</feature>
<dbReference type="CDD" id="cd00201">
    <property type="entry name" value="WW"/>
    <property type="match status" value="1"/>
</dbReference>
<evidence type="ECO:0000313" key="4">
    <source>
        <dbReference type="EMBL" id="KAE9337768.1"/>
    </source>
</evidence>
<organism evidence="3 5">
    <name type="scientific">Phytophthora rubi</name>
    <dbReference type="NCBI Taxonomy" id="129364"/>
    <lineage>
        <taxon>Eukaryota</taxon>
        <taxon>Sar</taxon>
        <taxon>Stramenopiles</taxon>
        <taxon>Oomycota</taxon>
        <taxon>Peronosporomycetes</taxon>
        <taxon>Peronosporales</taxon>
        <taxon>Peronosporaceae</taxon>
        <taxon>Phytophthora</taxon>
    </lineage>
</organism>
<name>A0A6A3MW42_9STRA</name>
<dbReference type="InterPro" id="IPR001202">
    <property type="entry name" value="WW_dom"/>
</dbReference>
<dbReference type="EMBL" id="QXFV01000513">
    <property type="protein sequence ID" value="KAE9035379.1"/>
    <property type="molecule type" value="Genomic_DNA"/>
</dbReference>
<evidence type="ECO:0000313" key="5">
    <source>
        <dbReference type="Proteomes" id="UP000429607"/>
    </source>
</evidence>
<comment type="caution">
    <text evidence="3">The sequence shown here is derived from an EMBL/GenBank/DDBJ whole genome shotgun (WGS) entry which is preliminary data.</text>
</comment>
<dbReference type="Pfam" id="PF00397">
    <property type="entry name" value="WW"/>
    <property type="match status" value="1"/>
</dbReference>
<reference evidence="3 5" key="1">
    <citation type="submission" date="2018-09" db="EMBL/GenBank/DDBJ databases">
        <title>Genomic investigation of the strawberry pathogen Phytophthora fragariae indicates pathogenicity is determined by transcriptional variation in three key races.</title>
        <authorList>
            <person name="Adams T.M."/>
            <person name="Armitage A.D."/>
            <person name="Sobczyk M.K."/>
            <person name="Bates H.J."/>
            <person name="Dunwell J.M."/>
            <person name="Nellist C.F."/>
            <person name="Harrison R.J."/>
        </authorList>
    </citation>
    <scope>NUCLEOTIDE SEQUENCE [LARGE SCALE GENOMIC DNA]</scope>
    <source>
        <strain evidence="3 5">SCRP249</strain>
        <strain evidence="4 6">SCRP333</strain>
    </source>
</reference>
<dbReference type="PROSITE" id="PS50020">
    <property type="entry name" value="WW_DOMAIN_2"/>
    <property type="match status" value="1"/>
</dbReference>
<feature type="compositionally biased region" description="Basic and acidic residues" evidence="1">
    <location>
        <begin position="166"/>
        <end position="176"/>
    </location>
</feature>
<proteinExistence type="predicted"/>
<dbReference type="SMART" id="SM00456">
    <property type="entry name" value="WW"/>
    <property type="match status" value="1"/>
</dbReference>
<evidence type="ECO:0000313" key="6">
    <source>
        <dbReference type="Proteomes" id="UP000434957"/>
    </source>
</evidence>
<protein>
    <recommendedName>
        <fullName evidence="2">WW domain-containing protein</fullName>
    </recommendedName>
</protein>
<evidence type="ECO:0000313" key="3">
    <source>
        <dbReference type="EMBL" id="KAE9035379.1"/>
    </source>
</evidence>
<dbReference type="SUPFAM" id="SSF51045">
    <property type="entry name" value="WW domain"/>
    <property type="match status" value="1"/>
</dbReference>
<dbReference type="InterPro" id="IPR036020">
    <property type="entry name" value="WW_dom_sf"/>
</dbReference>